<dbReference type="PROSITE" id="PS50114">
    <property type="entry name" value="GATA_ZN_FINGER_2"/>
    <property type="match status" value="1"/>
</dbReference>
<evidence type="ECO:0000259" key="3">
    <source>
        <dbReference type="PROSITE" id="PS50114"/>
    </source>
</evidence>
<keyword evidence="1" id="KW-0862">Zinc</keyword>
<feature type="domain" description="GATA-type" evidence="3">
    <location>
        <begin position="48"/>
        <end position="95"/>
    </location>
</feature>
<organism evidence="4 5">
    <name type="scientific">Papiliotrema laurentii</name>
    <name type="common">Cryptococcus laurentii</name>
    <dbReference type="NCBI Taxonomy" id="5418"/>
    <lineage>
        <taxon>Eukaryota</taxon>
        <taxon>Fungi</taxon>
        <taxon>Dikarya</taxon>
        <taxon>Basidiomycota</taxon>
        <taxon>Agaricomycotina</taxon>
        <taxon>Tremellomycetes</taxon>
        <taxon>Tremellales</taxon>
        <taxon>Rhynchogastremaceae</taxon>
        <taxon>Papiliotrema</taxon>
    </lineage>
</organism>
<reference evidence="4" key="1">
    <citation type="submission" date="2023-02" db="EMBL/GenBank/DDBJ databases">
        <title>Identification and recombinant expression of a fungal hydrolase from Papiliotrema laurentii that hydrolyzes apple cutin and clears colloidal polyester polyurethane.</title>
        <authorList>
            <consortium name="DOE Joint Genome Institute"/>
            <person name="Roman V.A."/>
            <person name="Bojanowski C."/>
            <person name="Crable B.R."/>
            <person name="Wagner D.N."/>
            <person name="Hung C.S."/>
            <person name="Nadeau L.J."/>
            <person name="Schratz L."/>
            <person name="Haridas S."/>
            <person name="Pangilinan J."/>
            <person name="Lipzen A."/>
            <person name="Na H."/>
            <person name="Yan M."/>
            <person name="Ng V."/>
            <person name="Grigoriev I.V."/>
            <person name="Spatafora J.W."/>
            <person name="Barlow D."/>
            <person name="Biffinger J."/>
            <person name="Kelley-Loughnane N."/>
            <person name="Varaljay V.A."/>
            <person name="Crookes-Goodson W.J."/>
        </authorList>
    </citation>
    <scope>NUCLEOTIDE SEQUENCE</scope>
    <source>
        <strain evidence="4">5307AH</strain>
    </source>
</reference>
<keyword evidence="1" id="KW-0479">Metal-binding</keyword>
<evidence type="ECO:0000313" key="5">
    <source>
        <dbReference type="Proteomes" id="UP001182556"/>
    </source>
</evidence>
<protein>
    <recommendedName>
        <fullName evidence="3">GATA-type domain-containing protein</fullName>
    </recommendedName>
</protein>
<dbReference type="Proteomes" id="UP001182556">
    <property type="component" value="Unassembled WGS sequence"/>
</dbReference>
<feature type="region of interest" description="Disordered" evidence="2">
    <location>
        <begin position="168"/>
        <end position="239"/>
    </location>
</feature>
<dbReference type="SUPFAM" id="SSF57716">
    <property type="entry name" value="Glucocorticoid receptor-like (DNA-binding domain)"/>
    <property type="match status" value="1"/>
</dbReference>
<dbReference type="GO" id="GO:0008270">
    <property type="term" value="F:zinc ion binding"/>
    <property type="evidence" value="ECO:0007669"/>
    <property type="project" value="UniProtKB-KW"/>
</dbReference>
<evidence type="ECO:0000313" key="4">
    <source>
        <dbReference type="EMBL" id="KAK1926210.1"/>
    </source>
</evidence>
<dbReference type="SMART" id="SM00401">
    <property type="entry name" value="ZnF_GATA"/>
    <property type="match status" value="1"/>
</dbReference>
<dbReference type="GO" id="GO:0043565">
    <property type="term" value="F:sequence-specific DNA binding"/>
    <property type="evidence" value="ECO:0007669"/>
    <property type="project" value="InterPro"/>
</dbReference>
<dbReference type="EMBL" id="JAODAN010000002">
    <property type="protein sequence ID" value="KAK1926210.1"/>
    <property type="molecule type" value="Genomic_DNA"/>
</dbReference>
<dbReference type="InterPro" id="IPR013088">
    <property type="entry name" value="Znf_NHR/GATA"/>
</dbReference>
<proteinExistence type="predicted"/>
<evidence type="ECO:0000256" key="1">
    <source>
        <dbReference type="PROSITE-ProRule" id="PRU00094"/>
    </source>
</evidence>
<keyword evidence="1" id="KW-0863">Zinc-finger</keyword>
<name>A0AAD9L7K6_PAPLA</name>
<feature type="compositionally biased region" description="Low complexity" evidence="2">
    <location>
        <begin position="183"/>
        <end position="195"/>
    </location>
</feature>
<evidence type="ECO:0000256" key="2">
    <source>
        <dbReference type="SAM" id="MobiDB-lite"/>
    </source>
</evidence>
<comment type="caution">
    <text evidence="4">The sequence shown here is derived from an EMBL/GenBank/DDBJ whole genome shotgun (WGS) entry which is preliminary data.</text>
</comment>
<dbReference type="AlphaFoldDB" id="A0AAD9L7K6"/>
<keyword evidence="5" id="KW-1185">Reference proteome</keyword>
<dbReference type="InterPro" id="IPR000679">
    <property type="entry name" value="Znf_GATA"/>
</dbReference>
<accession>A0AAD9L7K6</accession>
<gene>
    <name evidence="4" type="ORF">DB88DRAFT_508318</name>
</gene>
<dbReference type="Gene3D" id="3.30.50.10">
    <property type="entry name" value="Erythroid Transcription Factor GATA-1, subunit A"/>
    <property type="match status" value="1"/>
</dbReference>
<dbReference type="Pfam" id="PF00320">
    <property type="entry name" value="GATA"/>
    <property type="match status" value="1"/>
</dbReference>
<dbReference type="GO" id="GO:0006355">
    <property type="term" value="P:regulation of DNA-templated transcription"/>
    <property type="evidence" value="ECO:0007669"/>
    <property type="project" value="InterPro"/>
</dbReference>
<sequence length="239" mass="25599">MSYPPPCPRTCALSALPASPLSPVNAPRPEPRPVKRKLRQDFCDNCGCDQTGTTMWRRSIVRAEKTVCSACGLYEREHGKSRPRELWKSALKRAKGPDGSPPAPPAPLVEDDSEVAAANILLELKKPVPPRPPPPPNHGLLHLKPAWLRPHKTTLPIPPPGIVIKTRTIPSLRTPTSPYPQPDSASSDGESSEGSMQPGTPKSADRDYGFHVFGGSRTTSPCSCGPEGLGGVYADKGLA</sequence>